<gene>
    <name evidence="1" type="ORF">GPECTOR_81g206</name>
</gene>
<keyword evidence="2" id="KW-1185">Reference proteome</keyword>
<protein>
    <submittedName>
        <fullName evidence="1">Uncharacterized protein</fullName>
    </submittedName>
</protein>
<evidence type="ECO:0000313" key="1">
    <source>
        <dbReference type="EMBL" id="KXZ43756.1"/>
    </source>
</evidence>
<evidence type="ECO:0000313" key="2">
    <source>
        <dbReference type="Proteomes" id="UP000075714"/>
    </source>
</evidence>
<dbReference type="SUPFAM" id="SSF48403">
    <property type="entry name" value="Ankyrin repeat"/>
    <property type="match status" value="1"/>
</dbReference>
<dbReference type="AlphaFoldDB" id="A0A150G1K4"/>
<sequence length="402" mass="42677">MTAFADVQPPARDAAFTLPNVWLFGLVERFVRFLHPNEVLCTLRCVDKATAEQFRGRPEFATVRLSQPVPPLAFAARWAAPGAMRELSLDQRKQLLRLTAASGVAANLDVALEAVGFVPDSGELKDFYLAASAAGHADVVHCLMQRHLIDASVLSDAMGIAAAAGHGTVCEVLFSSNSSTQWKTEHVTSALRGGHPELADWLLQRRPEGAIGPGDSLAPLGAYKCSQLLQAAAESCDLPTLRSLHQRCGHVGVAIPAAVLGSAAGSRTADWQAKVEWAESQLPPDFRPSTGVCAAAVPCSDAELRLAWLLARGYPATAYVVDRALECGCVAALELLLRRGLQPGRGAVENAARQGRLEALKKLHEHGCPLNAATVALAAGWSGHSAVRAWAVEELGAPEDPY</sequence>
<dbReference type="PANTHER" id="PTHR12393:SF6">
    <property type="entry name" value="SPHINGOMYELIN PHOSPHODIESTERASE 2"/>
    <property type="match status" value="1"/>
</dbReference>
<dbReference type="GO" id="GO:0071944">
    <property type="term" value="C:cell periphery"/>
    <property type="evidence" value="ECO:0007669"/>
    <property type="project" value="TreeGrafter"/>
</dbReference>
<dbReference type="GO" id="GO:0005783">
    <property type="term" value="C:endoplasmic reticulum"/>
    <property type="evidence" value="ECO:0007669"/>
    <property type="project" value="TreeGrafter"/>
</dbReference>
<dbReference type="Proteomes" id="UP000075714">
    <property type="component" value="Unassembled WGS sequence"/>
</dbReference>
<dbReference type="GO" id="GO:0046513">
    <property type="term" value="P:ceramide biosynthetic process"/>
    <property type="evidence" value="ECO:0007669"/>
    <property type="project" value="TreeGrafter"/>
</dbReference>
<dbReference type="GO" id="GO:0030149">
    <property type="term" value="P:sphingolipid catabolic process"/>
    <property type="evidence" value="ECO:0007669"/>
    <property type="project" value="TreeGrafter"/>
</dbReference>
<accession>A0A150G1K4</accession>
<dbReference type="GO" id="GO:0004620">
    <property type="term" value="F:phospholipase activity"/>
    <property type="evidence" value="ECO:0007669"/>
    <property type="project" value="TreeGrafter"/>
</dbReference>
<organism evidence="1 2">
    <name type="scientific">Gonium pectorale</name>
    <name type="common">Green alga</name>
    <dbReference type="NCBI Taxonomy" id="33097"/>
    <lineage>
        <taxon>Eukaryota</taxon>
        <taxon>Viridiplantae</taxon>
        <taxon>Chlorophyta</taxon>
        <taxon>core chlorophytes</taxon>
        <taxon>Chlorophyceae</taxon>
        <taxon>CS clade</taxon>
        <taxon>Chlamydomonadales</taxon>
        <taxon>Volvocaceae</taxon>
        <taxon>Gonium</taxon>
    </lineage>
</organism>
<dbReference type="PANTHER" id="PTHR12393">
    <property type="entry name" value="SPHINGOMYELIN PHOSPHODIESTERASE RELATED"/>
    <property type="match status" value="1"/>
</dbReference>
<reference evidence="2" key="1">
    <citation type="journal article" date="2016" name="Nat. Commun.">
        <title>The Gonium pectorale genome demonstrates co-option of cell cycle regulation during the evolution of multicellularity.</title>
        <authorList>
            <person name="Hanschen E.R."/>
            <person name="Marriage T.N."/>
            <person name="Ferris P.J."/>
            <person name="Hamaji T."/>
            <person name="Toyoda A."/>
            <person name="Fujiyama A."/>
            <person name="Neme R."/>
            <person name="Noguchi H."/>
            <person name="Minakuchi Y."/>
            <person name="Suzuki M."/>
            <person name="Kawai-Toyooka H."/>
            <person name="Smith D.R."/>
            <person name="Sparks H."/>
            <person name="Anderson J."/>
            <person name="Bakaric R."/>
            <person name="Luria V."/>
            <person name="Karger A."/>
            <person name="Kirschner M.W."/>
            <person name="Durand P.M."/>
            <person name="Michod R.E."/>
            <person name="Nozaki H."/>
            <person name="Olson B.J."/>
        </authorList>
    </citation>
    <scope>NUCLEOTIDE SEQUENCE [LARGE SCALE GENOMIC DNA]</scope>
    <source>
        <strain evidence="2">NIES-2863</strain>
    </source>
</reference>
<dbReference type="InterPro" id="IPR036770">
    <property type="entry name" value="Ankyrin_rpt-contain_sf"/>
</dbReference>
<comment type="caution">
    <text evidence="1">The sequence shown here is derived from an EMBL/GenBank/DDBJ whole genome shotgun (WGS) entry which is preliminary data.</text>
</comment>
<dbReference type="GO" id="GO:0016020">
    <property type="term" value="C:membrane"/>
    <property type="evidence" value="ECO:0007669"/>
    <property type="project" value="TreeGrafter"/>
</dbReference>
<dbReference type="OrthoDB" id="494131at2759"/>
<name>A0A150G1K4_GONPE</name>
<dbReference type="EMBL" id="LSYV01000082">
    <property type="protein sequence ID" value="KXZ43756.1"/>
    <property type="molecule type" value="Genomic_DNA"/>
</dbReference>
<proteinExistence type="predicted"/>
<dbReference type="Gene3D" id="1.25.40.20">
    <property type="entry name" value="Ankyrin repeat-containing domain"/>
    <property type="match status" value="1"/>
</dbReference>